<dbReference type="RefSeq" id="WP_380789796.1">
    <property type="nucleotide sequence ID" value="NZ_JBHTKR010000002.1"/>
</dbReference>
<protein>
    <submittedName>
        <fullName evidence="1">Uncharacterized protein</fullName>
    </submittedName>
</protein>
<gene>
    <name evidence="1" type="ORF">ACFQ3C_06785</name>
</gene>
<evidence type="ECO:0000313" key="2">
    <source>
        <dbReference type="Proteomes" id="UP001597151"/>
    </source>
</evidence>
<organism evidence="1 2">
    <name type="scientific">Seohaeicola saemankumensis</name>
    <dbReference type="NCBI Taxonomy" id="481181"/>
    <lineage>
        <taxon>Bacteria</taxon>
        <taxon>Pseudomonadati</taxon>
        <taxon>Pseudomonadota</taxon>
        <taxon>Alphaproteobacteria</taxon>
        <taxon>Rhodobacterales</taxon>
        <taxon>Roseobacteraceae</taxon>
        <taxon>Seohaeicola</taxon>
    </lineage>
</organism>
<accession>A0ABW3TB04</accession>
<sequence>MTDFCNGPLPRPEARERLVATAAFVIQLSMELDHAATRGHAEQETAEDY</sequence>
<comment type="caution">
    <text evidence="1">The sequence shown here is derived from an EMBL/GenBank/DDBJ whole genome shotgun (WGS) entry which is preliminary data.</text>
</comment>
<dbReference type="EMBL" id="JBHTKR010000002">
    <property type="protein sequence ID" value="MFD1194369.1"/>
    <property type="molecule type" value="Genomic_DNA"/>
</dbReference>
<proteinExistence type="predicted"/>
<dbReference type="Proteomes" id="UP001597151">
    <property type="component" value="Unassembled WGS sequence"/>
</dbReference>
<name>A0ABW3TB04_9RHOB</name>
<keyword evidence="2" id="KW-1185">Reference proteome</keyword>
<reference evidence="2" key="1">
    <citation type="journal article" date="2019" name="Int. J. Syst. Evol. Microbiol.">
        <title>The Global Catalogue of Microorganisms (GCM) 10K type strain sequencing project: providing services to taxonomists for standard genome sequencing and annotation.</title>
        <authorList>
            <consortium name="The Broad Institute Genomics Platform"/>
            <consortium name="The Broad Institute Genome Sequencing Center for Infectious Disease"/>
            <person name="Wu L."/>
            <person name="Ma J."/>
        </authorList>
    </citation>
    <scope>NUCLEOTIDE SEQUENCE [LARGE SCALE GENOMIC DNA]</scope>
    <source>
        <strain evidence="2">CCUG 55328</strain>
    </source>
</reference>
<evidence type="ECO:0000313" key="1">
    <source>
        <dbReference type="EMBL" id="MFD1194369.1"/>
    </source>
</evidence>